<dbReference type="InterPro" id="IPR018490">
    <property type="entry name" value="cNMP-bd_dom_sf"/>
</dbReference>
<dbReference type="InterPro" id="IPR000595">
    <property type="entry name" value="cNMP-bd_dom"/>
</dbReference>
<feature type="region of interest" description="Disordered" evidence="1">
    <location>
        <begin position="709"/>
        <end position="736"/>
    </location>
</feature>
<feature type="region of interest" description="Disordered" evidence="1">
    <location>
        <begin position="403"/>
        <end position="429"/>
    </location>
</feature>
<dbReference type="SMART" id="SM00100">
    <property type="entry name" value="cNMP"/>
    <property type="match status" value="1"/>
</dbReference>
<evidence type="ECO:0000256" key="1">
    <source>
        <dbReference type="SAM" id="MobiDB-lite"/>
    </source>
</evidence>
<dbReference type="PANTHER" id="PTHR23011:SF28">
    <property type="entry name" value="CYCLIC NUCLEOTIDE-BINDING DOMAIN CONTAINING PROTEIN"/>
    <property type="match status" value="1"/>
</dbReference>
<dbReference type="PANTHER" id="PTHR23011">
    <property type="entry name" value="CYCLIC NUCLEOTIDE-BINDING DOMAIN CONTAINING PROTEIN"/>
    <property type="match status" value="1"/>
</dbReference>
<evidence type="ECO:0000313" key="4">
    <source>
        <dbReference type="Proteomes" id="UP001519460"/>
    </source>
</evidence>
<keyword evidence="4" id="KW-1185">Reference proteome</keyword>
<reference evidence="3 4" key="1">
    <citation type="journal article" date="2023" name="Sci. Data">
        <title>Genome assembly of the Korean intertidal mud-creeper Batillaria attramentaria.</title>
        <authorList>
            <person name="Patra A.K."/>
            <person name="Ho P.T."/>
            <person name="Jun S."/>
            <person name="Lee S.J."/>
            <person name="Kim Y."/>
            <person name="Won Y.J."/>
        </authorList>
    </citation>
    <scope>NUCLEOTIDE SEQUENCE [LARGE SCALE GENOMIC DNA]</scope>
    <source>
        <strain evidence="3">Wonlab-2016</strain>
    </source>
</reference>
<dbReference type="PRINTS" id="PR00103">
    <property type="entry name" value="CAMPKINASE"/>
</dbReference>
<feature type="domain" description="Cyclic nucleotide-binding" evidence="2">
    <location>
        <begin position="38"/>
        <end position="192"/>
    </location>
</feature>
<proteinExistence type="predicted"/>
<evidence type="ECO:0000313" key="3">
    <source>
        <dbReference type="EMBL" id="KAK7486690.1"/>
    </source>
</evidence>
<dbReference type="InterPro" id="IPR014710">
    <property type="entry name" value="RmlC-like_jellyroll"/>
</dbReference>
<name>A0ABD0KHK7_9CAEN</name>
<feature type="compositionally biased region" description="Low complexity" evidence="1">
    <location>
        <begin position="411"/>
        <end position="429"/>
    </location>
</feature>
<comment type="caution">
    <text evidence="3">The sequence shown here is derived from an EMBL/GenBank/DDBJ whole genome shotgun (WGS) entry which is preliminary data.</text>
</comment>
<dbReference type="PROSITE" id="PS50042">
    <property type="entry name" value="CNMP_BINDING_3"/>
    <property type="match status" value="2"/>
</dbReference>
<dbReference type="SUPFAM" id="SSF51206">
    <property type="entry name" value="cAMP-binding domain-like"/>
    <property type="match status" value="2"/>
</dbReference>
<feature type="region of interest" description="Disordered" evidence="1">
    <location>
        <begin position="282"/>
        <end position="305"/>
    </location>
</feature>
<dbReference type="PROSITE" id="PS00888">
    <property type="entry name" value="CNMP_BINDING_1"/>
    <property type="match status" value="1"/>
</dbReference>
<dbReference type="CDD" id="cd00038">
    <property type="entry name" value="CAP_ED"/>
    <property type="match status" value="1"/>
</dbReference>
<dbReference type="EMBL" id="JACVVK020000175">
    <property type="protein sequence ID" value="KAK7486690.1"/>
    <property type="molecule type" value="Genomic_DNA"/>
</dbReference>
<feature type="compositionally biased region" description="Basic and acidic residues" evidence="1">
    <location>
        <begin position="290"/>
        <end position="303"/>
    </location>
</feature>
<accession>A0ABD0KHK7</accession>
<feature type="compositionally biased region" description="Basic residues" evidence="1">
    <location>
        <begin position="709"/>
        <end position="732"/>
    </location>
</feature>
<dbReference type="AlphaFoldDB" id="A0ABD0KHK7"/>
<dbReference type="Proteomes" id="UP001519460">
    <property type="component" value="Unassembled WGS sequence"/>
</dbReference>
<feature type="domain" description="Cyclic nucleotide-binding" evidence="2">
    <location>
        <begin position="195"/>
        <end position="271"/>
    </location>
</feature>
<dbReference type="Gene3D" id="2.60.120.10">
    <property type="entry name" value="Jelly Rolls"/>
    <property type="match status" value="2"/>
</dbReference>
<evidence type="ECO:0000259" key="2">
    <source>
        <dbReference type="PROSITE" id="PS50042"/>
    </source>
</evidence>
<sequence length="766" mass="87821">MAHIYERVISLITKPPDDRHDIELEEVVPWFKKKAEKLFKDIQNQIIKDIVKQAEFRKCQEDDVIIRQGDIGDEFFIVMNGSASVHINSNLTEDEVEAVHRKQIQEEAAIRVHTGTQDRRLDRSLYGILVGEVGTGKSFGELALIHPESTRNATIIANHPCDLLVVSRDLYNKTLHAFQAKEYAERQKFVQDCPLFHKWNARYRKMAAMSLVKSSFKFEDVIVKQGTLVDGLHFVVSGQVKLRVDPSTHPAQYPQHFPVGDIADLEKQKARELLRKEMNLERHRRTGKKSAYERRTAPQDGRRSAQRPLELCLMGAVDTIGDLEMVMGLNSYSQTIICTEEATIFHLDQRNYDRLVEKKNPQTVDIMRDIVHTKLTLHFSRLTDDSIPLYRYFLYTLDEKERDAREKRQQQQRQQNTRGRPTPATATTTETSWHIDNLQKGPLVNLYGPGSVFYLIRMKAKERQQKQQRANATNPHTNPAFRFGKQQQSSPLGRTPLADNSRFLYADDTSSISDGHIVNIYGYNDNIAPRINLNDAGEPVSDYDYADAMYEDDYDEEEDVDWATSDVALSNLEERLMQWHNSFTSTSSAATGVPAAPALPPPALTGGHGNKGGHCVVRLHRYHCDEENRPKPGNKVYVRGRDNKLKDFSLLGVEHAGGSTSPETEKSFARYLSASHSHSPQPSERQYEINSYQTNDNVFEEDSPKPLLHRRANSAGKPRRLSFPHKKSKPRHQYTPEEYQALKDELRRRQRAYKSFLPQRSNTVLF</sequence>
<feature type="region of interest" description="Disordered" evidence="1">
    <location>
        <begin position="463"/>
        <end position="494"/>
    </location>
</feature>
<gene>
    <name evidence="3" type="ORF">BaRGS_00022091</name>
</gene>
<dbReference type="InterPro" id="IPR018488">
    <property type="entry name" value="cNMP-bd_CS"/>
</dbReference>
<organism evidence="3 4">
    <name type="scientific">Batillaria attramentaria</name>
    <dbReference type="NCBI Taxonomy" id="370345"/>
    <lineage>
        <taxon>Eukaryota</taxon>
        <taxon>Metazoa</taxon>
        <taxon>Spiralia</taxon>
        <taxon>Lophotrochozoa</taxon>
        <taxon>Mollusca</taxon>
        <taxon>Gastropoda</taxon>
        <taxon>Caenogastropoda</taxon>
        <taxon>Sorbeoconcha</taxon>
        <taxon>Cerithioidea</taxon>
        <taxon>Batillariidae</taxon>
        <taxon>Batillaria</taxon>
    </lineage>
</organism>
<protein>
    <recommendedName>
        <fullName evidence="2">Cyclic nucleotide-binding domain-containing protein</fullName>
    </recommendedName>
</protein>